<dbReference type="CDD" id="cd04701">
    <property type="entry name" value="Asparaginase_2"/>
    <property type="match status" value="1"/>
</dbReference>
<feature type="non-terminal residue" evidence="8">
    <location>
        <position position="1"/>
    </location>
</feature>
<proteinExistence type="predicted"/>
<feature type="binding site" evidence="6">
    <location>
        <begin position="188"/>
        <end position="191"/>
    </location>
    <ligand>
        <name>substrate</name>
    </ligand>
</feature>
<dbReference type="EMBL" id="JABMOJ010000346">
    <property type="protein sequence ID" value="NQV65547.1"/>
    <property type="molecule type" value="Genomic_DNA"/>
</dbReference>
<evidence type="ECO:0000256" key="6">
    <source>
        <dbReference type="PIRSR" id="PIRSR600246-2"/>
    </source>
</evidence>
<accession>A0A972VYV2</accession>
<dbReference type="InterPro" id="IPR029055">
    <property type="entry name" value="Ntn_hydrolases_N"/>
</dbReference>
<comment type="caution">
    <text evidence="8">The sequence shown here is derived from an EMBL/GenBank/DDBJ whole genome shotgun (WGS) entry which is preliminary data.</text>
</comment>
<name>A0A972VYV2_9GAMM</name>
<feature type="binding site" evidence="6">
    <location>
        <begin position="211"/>
        <end position="214"/>
    </location>
    <ligand>
        <name>substrate</name>
    </ligand>
</feature>
<keyword evidence="2" id="KW-0378">Hydrolase</keyword>
<dbReference type="PANTHER" id="PTHR10188">
    <property type="entry name" value="L-ASPARAGINASE"/>
    <property type="match status" value="1"/>
</dbReference>
<keyword evidence="1" id="KW-0645">Protease</keyword>
<evidence type="ECO:0000313" key="9">
    <source>
        <dbReference type="Proteomes" id="UP000754644"/>
    </source>
</evidence>
<dbReference type="Proteomes" id="UP000754644">
    <property type="component" value="Unassembled WGS sequence"/>
</dbReference>
<dbReference type="Gene3D" id="3.60.20.30">
    <property type="entry name" value="(Glycosyl)asparaginase"/>
    <property type="match status" value="1"/>
</dbReference>
<dbReference type="AlphaFoldDB" id="A0A972VYV2"/>
<evidence type="ECO:0000256" key="3">
    <source>
        <dbReference type="ARBA" id="ARBA00022813"/>
    </source>
</evidence>
<dbReference type="GO" id="GO:0008233">
    <property type="term" value="F:peptidase activity"/>
    <property type="evidence" value="ECO:0007669"/>
    <property type="project" value="UniProtKB-KW"/>
</dbReference>
<keyword evidence="3" id="KW-0068">Autocatalytic cleavage</keyword>
<evidence type="ECO:0000256" key="7">
    <source>
        <dbReference type="PIRSR" id="PIRSR600246-3"/>
    </source>
</evidence>
<protein>
    <recommendedName>
        <fullName evidence="4">Isoaspartyl peptidase</fullName>
    </recommendedName>
</protein>
<dbReference type="SUPFAM" id="SSF56235">
    <property type="entry name" value="N-terminal nucleophile aminohydrolases (Ntn hydrolases)"/>
    <property type="match status" value="1"/>
</dbReference>
<dbReference type="Pfam" id="PF01112">
    <property type="entry name" value="Asparaginase_2"/>
    <property type="match status" value="1"/>
</dbReference>
<dbReference type="GO" id="GO:0016811">
    <property type="term" value="F:hydrolase activity, acting on carbon-nitrogen (but not peptide) bonds, in linear amides"/>
    <property type="evidence" value="ECO:0007669"/>
    <property type="project" value="UniProtKB-ARBA"/>
</dbReference>
<dbReference type="PANTHER" id="PTHR10188:SF6">
    <property type="entry name" value="N(4)-(BETA-N-ACETYLGLUCOSAMINYL)-L-ASPARAGINASE"/>
    <property type="match status" value="1"/>
</dbReference>
<gene>
    <name evidence="8" type="ORF">HQ497_09295</name>
</gene>
<dbReference type="FunFam" id="3.60.20.30:FF:000001">
    <property type="entry name" value="Isoaspartyl peptidase/L-asparaginase"/>
    <property type="match status" value="1"/>
</dbReference>
<evidence type="ECO:0000256" key="4">
    <source>
        <dbReference type="ARBA" id="ARBA00069124"/>
    </source>
</evidence>
<reference evidence="8" key="1">
    <citation type="submission" date="2020-05" db="EMBL/GenBank/DDBJ databases">
        <title>Sulfur intermediates as new biogeochemical hubs in an aquatic model microbial ecosystem.</title>
        <authorList>
            <person name="Vigneron A."/>
        </authorList>
    </citation>
    <scope>NUCLEOTIDE SEQUENCE</scope>
    <source>
        <strain evidence="8">Bin.250</strain>
    </source>
</reference>
<feature type="site" description="Cleavage; by autolysis" evidence="7">
    <location>
        <begin position="159"/>
        <end position="160"/>
    </location>
</feature>
<evidence type="ECO:0000313" key="8">
    <source>
        <dbReference type="EMBL" id="NQV65547.1"/>
    </source>
</evidence>
<evidence type="ECO:0000256" key="2">
    <source>
        <dbReference type="ARBA" id="ARBA00022801"/>
    </source>
</evidence>
<evidence type="ECO:0000256" key="1">
    <source>
        <dbReference type="ARBA" id="ARBA00022670"/>
    </source>
</evidence>
<evidence type="ECO:0000256" key="5">
    <source>
        <dbReference type="PIRSR" id="PIRSR600246-1"/>
    </source>
</evidence>
<dbReference type="GO" id="GO:0006508">
    <property type="term" value="P:proteolysis"/>
    <property type="evidence" value="ECO:0007669"/>
    <property type="project" value="UniProtKB-KW"/>
</dbReference>
<dbReference type="InterPro" id="IPR000246">
    <property type="entry name" value="Peptidase_T2"/>
</dbReference>
<sequence>LYQAKLTEAVQAGHEILITGGRSRDAVIAAINVMEDSPLFNAGLGAVFNHAGDIELDASIMEGRLLNAGAVAGVGRIKNPINLANAVLEHSPHVMLIGAGAEEFAASQGLEFVSNDYFKTERRRHQLEKIQREEGGVALSEAAFDSKPDPYAFDEKKLGTVGAVAIDQWGDIAAGTSTGGMTNKRFGRVGDAPIIGAGTYADNQACGISATGHGEYFIRAAVAHDICARVAYKGISLQQAADEVVLDKLVKMQAEGGIIGIDPQANTVFSFNSLGMYRAAIDKTGKLTVLMFGTD</sequence>
<feature type="active site" description="Nucleophile" evidence="5">
    <location>
        <position position="160"/>
    </location>
</feature>
<organism evidence="8 9">
    <name type="scientific">SAR86 cluster bacterium</name>
    <dbReference type="NCBI Taxonomy" id="2030880"/>
    <lineage>
        <taxon>Bacteria</taxon>
        <taxon>Pseudomonadati</taxon>
        <taxon>Pseudomonadota</taxon>
        <taxon>Gammaproteobacteria</taxon>
        <taxon>SAR86 cluster</taxon>
    </lineage>
</organism>